<accession>A0A067M7S5</accession>
<dbReference type="InParanoid" id="A0A067M7S5"/>
<sequence>MLISHYERSTNALLTIVLLRVHPLCAHRSHGSESLQRSLPKLPSPFSLPHRNQQRRSFPIPPPNTTRIAIMFEGSHVVLSFGPKPSLFSVQRAVLVKYSVMFQHMLKLPLWTKQLKDHPMITPSSFPMARAFCWRFGSILRCDLDATSSHPHASVYRRCPVRRL</sequence>
<gene>
    <name evidence="1" type="ORF">BOTBODRAFT_596514</name>
</gene>
<dbReference type="EMBL" id="KL198103">
    <property type="protein sequence ID" value="KDQ07641.1"/>
    <property type="molecule type" value="Genomic_DNA"/>
</dbReference>
<dbReference type="HOGENOM" id="CLU_1618753_0_0_1"/>
<organism evidence="1 2">
    <name type="scientific">Botryobasidium botryosum (strain FD-172 SS1)</name>
    <dbReference type="NCBI Taxonomy" id="930990"/>
    <lineage>
        <taxon>Eukaryota</taxon>
        <taxon>Fungi</taxon>
        <taxon>Dikarya</taxon>
        <taxon>Basidiomycota</taxon>
        <taxon>Agaricomycotina</taxon>
        <taxon>Agaricomycetes</taxon>
        <taxon>Cantharellales</taxon>
        <taxon>Botryobasidiaceae</taxon>
        <taxon>Botryobasidium</taxon>
    </lineage>
</organism>
<evidence type="ECO:0000313" key="2">
    <source>
        <dbReference type="Proteomes" id="UP000027195"/>
    </source>
</evidence>
<proteinExistence type="predicted"/>
<name>A0A067M7S5_BOTB1</name>
<dbReference type="AlphaFoldDB" id="A0A067M7S5"/>
<reference evidence="2" key="1">
    <citation type="journal article" date="2014" name="Proc. Natl. Acad. Sci. U.S.A.">
        <title>Extensive sampling of basidiomycete genomes demonstrates inadequacy of the white-rot/brown-rot paradigm for wood decay fungi.</title>
        <authorList>
            <person name="Riley R."/>
            <person name="Salamov A.A."/>
            <person name="Brown D.W."/>
            <person name="Nagy L.G."/>
            <person name="Floudas D."/>
            <person name="Held B.W."/>
            <person name="Levasseur A."/>
            <person name="Lombard V."/>
            <person name="Morin E."/>
            <person name="Otillar R."/>
            <person name="Lindquist E.A."/>
            <person name="Sun H."/>
            <person name="LaButti K.M."/>
            <person name="Schmutz J."/>
            <person name="Jabbour D."/>
            <person name="Luo H."/>
            <person name="Baker S.E."/>
            <person name="Pisabarro A.G."/>
            <person name="Walton J.D."/>
            <person name="Blanchette R.A."/>
            <person name="Henrissat B."/>
            <person name="Martin F."/>
            <person name="Cullen D."/>
            <person name="Hibbett D.S."/>
            <person name="Grigoriev I.V."/>
        </authorList>
    </citation>
    <scope>NUCLEOTIDE SEQUENCE [LARGE SCALE GENOMIC DNA]</scope>
    <source>
        <strain evidence="2">FD-172 SS1</strain>
    </source>
</reference>
<dbReference type="Proteomes" id="UP000027195">
    <property type="component" value="Unassembled WGS sequence"/>
</dbReference>
<protein>
    <submittedName>
        <fullName evidence="1">Uncharacterized protein</fullName>
    </submittedName>
</protein>
<evidence type="ECO:0000313" key="1">
    <source>
        <dbReference type="EMBL" id="KDQ07641.1"/>
    </source>
</evidence>
<keyword evidence="2" id="KW-1185">Reference proteome</keyword>